<dbReference type="RefSeq" id="WP_050753577.1">
    <property type="nucleotide sequence ID" value="NZ_JQKC01000033.1"/>
</dbReference>
<evidence type="ECO:0000313" key="5">
    <source>
        <dbReference type="Proteomes" id="UP000036923"/>
    </source>
</evidence>
<dbReference type="SUPFAM" id="SSF52151">
    <property type="entry name" value="FabD/lysophospholipase-like"/>
    <property type="match status" value="1"/>
</dbReference>
<feature type="short sequence motif" description="DGA/G" evidence="2">
    <location>
        <begin position="252"/>
        <end position="254"/>
    </location>
</feature>
<keyword evidence="5" id="KW-1185">Reference proteome</keyword>
<keyword evidence="2" id="KW-0442">Lipid degradation</keyword>
<name>A0A0L6JR34_9FIRM</name>
<dbReference type="STRING" id="398512.Bccel_3518"/>
<dbReference type="Gene3D" id="3.40.1090.10">
    <property type="entry name" value="Cytosolic phospholipase A2 catalytic domain"/>
    <property type="match status" value="1"/>
</dbReference>
<dbReference type="PROSITE" id="PS51635">
    <property type="entry name" value="PNPLA"/>
    <property type="match status" value="1"/>
</dbReference>
<dbReference type="AlphaFoldDB" id="A0A0L6JR34"/>
<feature type="short sequence motif" description="GXGXXG" evidence="2">
    <location>
        <begin position="17"/>
        <end position="22"/>
    </location>
</feature>
<evidence type="ECO:0000256" key="1">
    <source>
        <dbReference type="ARBA" id="ARBA00023098"/>
    </source>
</evidence>
<dbReference type="OrthoDB" id="9770965at2"/>
<keyword evidence="2" id="KW-0378">Hydrolase</keyword>
<feature type="active site" description="Nucleophile" evidence="2">
    <location>
        <position position="46"/>
    </location>
</feature>
<gene>
    <name evidence="4" type="ORF">Bccel_3518</name>
</gene>
<dbReference type="InterPro" id="IPR016035">
    <property type="entry name" value="Acyl_Trfase/lysoPLipase"/>
</dbReference>
<accession>A0A0L6JR34</accession>
<reference evidence="5" key="1">
    <citation type="submission" date="2015-07" db="EMBL/GenBank/DDBJ databases">
        <title>Near-Complete Genome Sequence of the Cellulolytic Bacterium Bacteroides (Pseudobacteroides) cellulosolvens ATCC 35603.</title>
        <authorList>
            <person name="Dassa B."/>
            <person name="Utturkar S.M."/>
            <person name="Klingeman D.M."/>
            <person name="Hurt R.A."/>
            <person name="Keller M."/>
            <person name="Xu J."/>
            <person name="Reddy Y.H.K."/>
            <person name="Borovok I."/>
            <person name="Grinberg I.R."/>
            <person name="Lamed R."/>
            <person name="Zhivin O."/>
            <person name="Bayer E.A."/>
            <person name="Brown S.D."/>
        </authorList>
    </citation>
    <scope>NUCLEOTIDE SEQUENCE [LARGE SCALE GENOMIC DNA]</scope>
    <source>
        <strain evidence="5">DSM 2933</strain>
    </source>
</reference>
<dbReference type="GO" id="GO:0016787">
    <property type="term" value="F:hydrolase activity"/>
    <property type="evidence" value="ECO:0007669"/>
    <property type="project" value="UniProtKB-UniRule"/>
</dbReference>
<dbReference type="InterPro" id="IPR002641">
    <property type="entry name" value="PNPLA_dom"/>
</dbReference>
<dbReference type="InterPro" id="IPR052580">
    <property type="entry name" value="Lipid_Hydrolase"/>
</dbReference>
<dbReference type="eggNOG" id="COG1752">
    <property type="taxonomic scope" value="Bacteria"/>
</dbReference>
<dbReference type="EMBL" id="LGTC01000001">
    <property type="protein sequence ID" value="KNY28244.1"/>
    <property type="molecule type" value="Genomic_DNA"/>
</dbReference>
<dbReference type="PANTHER" id="PTHR46394">
    <property type="entry name" value="ANNEXIN"/>
    <property type="match status" value="1"/>
</dbReference>
<comment type="caution">
    <text evidence="4">The sequence shown here is derived from an EMBL/GenBank/DDBJ whole genome shotgun (WGS) entry which is preliminary data.</text>
</comment>
<dbReference type="PANTHER" id="PTHR46394:SF1">
    <property type="entry name" value="PNPLA DOMAIN-CONTAINING PROTEIN"/>
    <property type="match status" value="1"/>
</dbReference>
<dbReference type="PATRIC" id="fig|398512.5.peg.3685"/>
<sequence length="375" mass="42140">MNKINNANKMYNLVLSGGGVKGIAFAGVCEAFERNVYTFRNIAGVSAGAIAGSLIGSGFIASDLRGILDGLDFGKIKMEDIPKLVSAVAYFEEWRSRNRKDNNSVIDFLSQRPRGIIHKEHEDENSDVNFRGDIIKNVSLYSKEGCLFDGDYLEEWLYGHLIKKGIRTFEDLRGGIVDSCNPNGYRARFLAVDATRRKALVLPDDIEFYQINPDKLEVAKAVRMSASVPFAFKAVEIQVGSGKEKKTYNIVDGGVFDNYPVWMIGDDNKFKTIGFSLDGDEKKKFFSLDTPLNVLKSLISAVHDIGIPKTKNYENKILAKIATGNVSSLDFSLTEEEKEYLFNQGKNAAAGLISKMEYNMRLRYARFRRYPFIFR</sequence>
<feature type="active site" description="Proton acceptor" evidence="2">
    <location>
        <position position="252"/>
    </location>
</feature>
<feature type="short sequence motif" description="GXSXG" evidence="2">
    <location>
        <begin position="44"/>
        <end position="48"/>
    </location>
</feature>
<evidence type="ECO:0000256" key="2">
    <source>
        <dbReference type="PROSITE-ProRule" id="PRU01161"/>
    </source>
</evidence>
<organism evidence="4 5">
    <name type="scientific">Pseudobacteroides cellulosolvens ATCC 35603 = DSM 2933</name>
    <dbReference type="NCBI Taxonomy" id="398512"/>
    <lineage>
        <taxon>Bacteria</taxon>
        <taxon>Bacillati</taxon>
        <taxon>Bacillota</taxon>
        <taxon>Clostridia</taxon>
        <taxon>Eubacteriales</taxon>
        <taxon>Oscillospiraceae</taxon>
        <taxon>Pseudobacteroides</taxon>
    </lineage>
</organism>
<protein>
    <submittedName>
        <fullName evidence="4">Patatin</fullName>
    </submittedName>
</protein>
<proteinExistence type="predicted"/>
<dbReference type="Pfam" id="PF01734">
    <property type="entry name" value="Patatin"/>
    <property type="match status" value="1"/>
</dbReference>
<dbReference type="GO" id="GO:0016042">
    <property type="term" value="P:lipid catabolic process"/>
    <property type="evidence" value="ECO:0007669"/>
    <property type="project" value="UniProtKB-UniRule"/>
</dbReference>
<feature type="domain" description="PNPLA" evidence="3">
    <location>
        <begin position="13"/>
        <end position="265"/>
    </location>
</feature>
<keyword evidence="1 2" id="KW-0443">Lipid metabolism</keyword>
<evidence type="ECO:0000259" key="3">
    <source>
        <dbReference type="PROSITE" id="PS51635"/>
    </source>
</evidence>
<dbReference type="Proteomes" id="UP000036923">
    <property type="component" value="Unassembled WGS sequence"/>
</dbReference>
<evidence type="ECO:0000313" key="4">
    <source>
        <dbReference type="EMBL" id="KNY28244.1"/>
    </source>
</evidence>